<feature type="non-terminal residue" evidence="1">
    <location>
        <position position="1"/>
    </location>
</feature>
<accession>A0ACC1KVK5</accession>
<sequence>EQRGAAHSVFNAHEVDAAVQLVTGLCRDYPALAWRQKIGIITPYKQQLRRLVAAFEQWIGPQATELIEFNTVDGFQGQEKEVVIFSCVRAGEAGVGFLADRRRMNVGLTRARRSLFVLGNAKSLCSSPIWADLVEDVRSRGLLKDVTLPLFGRQPTKSPALVASLQRASSSAGVDGEGARADSAQPMAIDEKALDSFNTAVVQAQRQPNRATSDAAGSAGKKPDDAPAAHVGSVPSEGGRPIHPALRVVAEDARRRRERSRSRSRKAGRSAHPSSSSSGASDSSRREAPRKRVGGLFRPSAKDYHDVGRRRRRDRGDEPMDLEKHVAFIKSLDKNQDDLEYWMSEHLRVSGVYWGLVALSLMGRGDALDRGEVVSYVLSCQNADGGFGGHAGHDSHLLYTMSAVQILVMCDALDRVDADRVIEYVVRLQNAATGA</sequence>
<dbReference type="Proteomes" id="UP001140087">
    <property type="component" value="Unassembled WGS sequence"/>
</dbReference>
<evidence type="ECO:0000313" key="1">
    <source>
        <dbReference type="EMBL" id="KAJ2795784.1"/>
    </source>
</evidence>
<evidence type="ECO:0000313" key="2">
    <source>
        <dbReference type="Proteomes" id="UP001140087"/>
    </source>
</evidence>
<dbReference type="EMBL" id="JANBUN010002060">
    <property type="protein sequence ID" value="KAJ2795784.1"/>
    <property type="molecule type" value="Genomic_DNA"/>
</dbReference>
<organism evidence="1 2">
    <name type="scientific">Coemansia helicoidea</name>
    <dbReference type="NCBI Taxonomy" id="1286919"/>
    <lineage>
        <taxon>Eukaryota</taxon>
        <taxon>Fungi</taxon>
        <taxon>Fungi incertae sedis</taxon>
        <taxon>Zoopagomycota</taxon>
        <taxon>Kickxellomycotina</taxon>
        <taxon>Kickxellomycetes</taxon>
        <taxon>Kickxellales</taxon>
        <taxon>Kickxellaceae</taxon>
        <taxon>Coemansia</taxon>
    </lineage>
</organism>
<comment type="caution">
    <text evidence="1">The sequence shown here is derived from an EMBL/GenBank/DDBJ whole genome shotgun (WGS) entry which is preliminary data.</text>
</comment>
<name>A0ACC1KVK5_9FUNG</name>
<keyword evidence="1" id="KW-0067">ATP-binding</keyword>
<keyword evidence="1" id="KW-0347">Helicase</keyword>
<keyword evidence="1" id="KW-0378">Hydrolase</keyword>
<gene>
    <name evidence="1" type="primary">SEN1_1</name>
    <name evidence="1" type="ORF">H4R21_004974</name>
</gene>
<keyword evidence="2" id="KW-1185">Reference proteome</keyword>
<feature type="non-terminal residue" evidence="1">
    <location>
        <position position="435"/>
    </location>
</feature>
<keyword evidence="1" id="KW-0547">Nucleotide-binding</keyword>
<protein>
    <submittedName>
        <fullName evidence="1">DEAD-box type RNA helicase</fullName>
    </submittedName>
</protein>
<reference evidence="1" key="1">
    <citation type="submission" date="2022-07" db="EMBL/GenBank/DDBJ databases">
        <title>Phylogenomic reconstructions and comparative analyses of Kickxellomycotina fungi.</title>
        <authorList>
            <person name="Reynolds N.K."/>
            <person name="Stajich J.E."/>
            <person name="Barry K."/>
            <person name="Grigoriev I.V."/>
            <person name="Crous P."/>
            <person name="Smith M.E."/>
        </authorList>
    </citation>
    <scope>NUCLEOTIDE SEQUENCE</scope>
    <source>
        <strain evidence="1">BCRC 34780</strain>
    </source>
</reference>
<proteinExistence type="predicted"/>